<evidence type="ECO:0000313" key="2">
    <source>
        <dbReference type="EMBL" id="OAQ85136.1"/>
    </source>
</evidence>
<feature type="region of interest" description="Disordered" evidence="1">
    <location>
        <begin position="76"/>
        <end position="95"/>
    </location>
</feature>
<organism evidence="2 3">
    <name type="scientific">Purpureocillium lilacinum</name>
    <name type="common">Paecilomyces lilacinus</name>
    <dbReference type="NCBI Taxonomy" id="33203"/>
    <lineage>
        <taxon>Eukaryota</taxon>
        <taxon>Fungi</taxon>
        <taxon>Dikarya</taxon>
        <taxon>Ascomycota</taxon>
        <taxon>Pezizomycotina</taxon>
        <taxon>Sordariomycetes</taxon>
        <taxon>Hypocreomycetidae</taxon>
        <taxon>Hypocreales</taxon>
        <taxon>Ophiocordycipitaceae</taxon>
        <taxon>Purpureocillium</taxon>
    </lineage>
</organism>
<comment type="caution">
    <text evidence="2">The sequence shown here is derived from an EMBL/GenBank/DDBJ whole genome shotgun (WGS) entry which is preliminary data.</text>
</comment>
<sequence length="95" mass="10436">MSTRRVIHVPIPVNRLALSIRRLAHICFGSIGARHARIPSGIVFPTIDHHPSPPGVGPSHGSHRAIVRAIAERCRRRKASRHCQTSKGHQSSSTM</sequence>
<dbReference type="Proteomes" id="UP000078240">
    <property type="component" value="Unassembled WGS sequence"/>
</dbReference>
<dbReference type="EMBL" id="LSBH01000002">
    <property type="protein sequence ID" value="OAQ85136.1"/>
    <property type="molecule type" value="Genomic_DNA"/>
</dbReference>
<name>A0A179H4L4_PURLI</name>
<dbReference type="AlphaFoldDB" id="A0A179H4L4"/>
<evidence type="ECO:0000256" key="1">
    <source>
        <dbReference type="SAM" id="MobiDB-lite"/>
    </source>
</evidence>
<feature type="compositionally biased region" description="Polar residues" evidence="1">
    <location>
        <begin position="82"/>
        <end position="95"/>
    </location>
</feature>
<reference evidence="2 3" key="1">
    <citation type="submission" date="2016-01" db="EMBL/GenBank/DDBJ databases">
        <title>Biosynthesis of antibiotic leucinostatins and their inhibition on Phytophthora in bio-control Purpureocillium lilacinum.</title>
        <authorList>
            <person name="Wang G."/>
            <person name="Liu Z."/>
            <person name="Lin R."/>
            <person name="Li E."/>
            <person name="Mao Z."/>
            <person name="Ling J."/>
            <person name="Yin W."/>
            <person name="Xie B."/>
        </authorList>
    </citation>
    <scope>NUCLEOTIDE SEQUENCE [LARGE SCALE GENOMIC DNA]</scope>
    <source>
        <strain evidence="2">PLBJ-1</strain>
    </source>
</reference>
<gene>
    <name evidence="2" type="ORF">VFPBJ_03909</name>
</gene>
<evidence type="ECO:0000313" key="3">
    <source>
        <dbReference type="Proteomes" id="UP000078240"/>
    </source>
</evidence>
<accession>A0A179H4L4</accession>
<protein>
    <submittedName>
        <fullName evidence="2">Uncharacterized protein</fullName>
    </submittedName>
</protein>
<proteinExistence type="predicted"/>